<evidence type="ECO:0000313" key="3">
    <source>
        <dbReference type="Proteomes" id="UP000254069"/>
    </source>
</evidence>
<feature type="transmembrane region" description="Helical" evidence="1">
    <location>
        <begin position="6"/>
        <end position="28"/>
    </location>
</feature>
<dbReference type="EMBL" id="UGYO01000002">
    <property type="protein sequence ID" value="SUJ05239.1"/>
    <property type="molecule type" value="Genomic_DNA"/>
</dbReference>
<reference evidence="2 3" key="1">
    <citation type="submission" date="2018-06" db="EMBL/GenBank/DDBJ databases">
        <authorList>
            <consortium name="Pathogen Informatics"/>
            <person name="Doyle S."/>
        </authorList>
    </citation>
    <scope>NUCLEOTIDE SEQUENCE [LARGE SCALE GENOMIC DNA]</scope>
    <source>
        <strain evidence="2 3">NCTC10738</strain>
    </source>
</reference>
<gene>
    <name evidence="2" type="ORF">NCTC10738_03789</name>
</gene>
<protein>
    <submittedName>
        <fullName evidence="2">Uncharacterized protein</fullName>
    </submittedName>
</protein>
<dbReference type="AlphaFoldDB" id="A0A380BSF3"/>
<proteinExistence type="predicted"/>
<evidence type="ECO:0000313" key="2">
    <source>
        <dbReference type="EMBL" id="SUJ05239.1"/>
    </source>
</evidence>
<keyword evidence="1" id="KW-1133">Transmembrane helix</keyword>
<keyword evidence="3" id="KW-1185">Reference proteome</keyword>
<evidence type="ECO:0000256" key="1">
    <source>
        <dbReference type="SAM" id="Phobius"/>
    </source>
</evidence>
<accession>A0A380BSF3</accession>
<name>A0A380BSF3_9GAMM</name>
<feature type="transmembrane region" description="Helical" evidence="1">
    <location>
        <begin position="48"/>
        <end position="69"/>
    </location>
</feature>
<organism evidence="2 3">
    <name type="scientific">Shewanella algae</name>
    <dbReference type="NCBI Taxonomy" id="38313"/>
    <lineage>
        <taxon>Bacteria</taxon>
        <taxon>Pseudomonadati</taxon>
        <taxon>Pseudomonadota</taxon>
        <taxon>Gammaproteobacteria</taxon>
        <taxon>Alteromonadales</taxon>
        <taxon>Shewanellaceae</taxon>
        <taxon>Shewanella</taxon>
    </lineage>
</organism>
<keyword evidence="1" id="KW-0812">Transmembrane</keyword>
<dbReference type="Proteomes" id="UP000254069">
    <property type="component" value="Unassembled WGS sequence"/>
</dbReference>
<sequence>MPDASIVQLGFWVHVEFINLIFIFRFIFKTVKICPLNNNGIVSRYYSIDFFQVFIGIFIGSPFGDFYAFKTHLLKLDDI</sequence>
<keyword evidence="1" id="KW-0472">Membrane</keyword>